<keyword evidence="2" id="KW-0732">Signal</keyword>
<organism evidence="3 4">
    <name type="scientific">Clytia hemisphaerica</name>
    <dbReference type="NCBI Taxonomy" id="252671"/>
    <lineage>
        <taxon>Eukaryota</taxon>
        <taxon>Metazoa</taxon>
        <taxon>Cnidaria</taxon>
        <taxon>Hydrozoa</taxon>
        <taxon>Hydroidolina</taxon>
        <taxon>Leptothecata</taxon>
        <taxon>Obeliida</taxon>
        <taxon>Clytiidae</taxon>
        <taxon>Clytia</taxon>
    </lineage>
</organism>
<proteinExistence type="predicted"/>
<evidence type="ECO:0000256" key="2">
    <source>
        <dbReference type="SAM" id="SignalP"/>
    </source>
</evidence>
<sequence>MEYICMVLLTTMAATVLGPPPIPTTDESLFSEPPTPETETPTPPIQPPSNDLPCRKCFEKADSNGQWWVPCRVSYSECTRRGVDVIFAGHGWFFLHCGENTAWCKPCAGRNLVYNPNCGRCDWSRDARCCKF</sequence>
<feature type="compositionally biased region" description="Pro residues" evidence="1">
    <location>
        <begin position="33"/>
        <end position="47"/>
    </location>
</feature>
<feature type="chain" id="PRO_5029891611" evidence="2">
    <location>
        <begin position="19"/>
        <end position="132"/>
    </location>
</feature>
<dbReference type="EnsemblMetazoa" id="CLYHEMT005203.2">
    <property type="protein sequence ID" value="CLYHEMP005203.2"/>
    <property type="gene ID" value="CLYHEMG005203"/>
</dbReference>
<name>A0A7M5V886_9CNID</name>
<dbReference type="AlphaFoldDB" id="A0A7M5V886"/>
<protein>
    <submittedName>
        <fullName evidence="3">Uncharacterized protein</fullName>
    </submittedName>
</protein>
<feature type="region of interest" description="Disordered" evidence="1">
    <location>
        <begin position="23"/>
        <end position="49"/>
    </location>
</feature>
<evidence type="ECO:0000256" key="1">
    <source>
        <dbReference type="SAM" id="MobiDB-lite"/>
    </source>
</evidence>
<dbReference type="Proteomes" id="UP000594262">
    <property type="component" value="Unplaced"/>
</dbReference>
<reference evidence="3" key="1">
    <citation type="submission" date="2021-01" db="UniProtKB">
        <authorList>
            <consortium name="EnsemblMetazoa"/>
        </authorList>
    </citation>
    <scope>IDENTIFICATION</scope>
</reference>
<feature type="signal peptide" evidence="2">
    <location>
        <begin position="1"/>
        <end position="18"/>
    </location>
</feature>
<evidence type="ECO:0000313" key="4">
    <source>
        <dbReference type="Proteomes" id="UP000594262"/>
    </source>
</evidence>
<keyword evidence="4" id="KW-1185">Reference proteome</keyword>
<evidence type="ECO:0000313" key="3">
    <source>
        <dbReference type="EnsemblMetazoa" id="CLYHEMP005203.2"/>
    </source>
</evidence>
<accession>A0A7M5V886</accession>